<gene>
    <name evidence="2" type="ORF">K402DRAFT_404539</name>
</gene>
<name>A0A6G1GYQ7_9PEZI</name>
<evidence type="ECO:0000313" key="3">
    <source>
        <dbReference type="Proteomes" id="UP000800041"/>
    </source>
</evidence>
<dbReference type="OrthoDB" id="5402392at2759"/>
<evidence type="ECO:0000313" key="2">
    <source>
        <dbReference type="EMBL" id="KAF1986091.1"/>
    </source>
</evidence>
<keyword evidence="3" id="KW-1185">Reference proteome</keyword>
<protein>
    <submittedName>
        <fullName evidence="2">Uncharacterized protein</fullName>
    </submittedName>
</protein>
<reference evidence="2" key="1">
    <citation type="journal article" date="2020" name="Stud. Mycol.">
        <title>101 Dothideomycetes genomes: a test case for predicting lifestyles and emergence of pathogens.</title>
        <authorList>
            <person name="Haridas S."/>
            <person name="Albert R."/>
            <person name="Binder M."/>
            <person name="Bloem J."/>
            <person name="Labutti K."/>
            <person name="Salamov A."/>
            <person name="Andreopoulos B."/>
            <person name="Baker S."/>
            <person name="Barry K."/>
            <person name="Bills G."/>
            <person name="Bluhm B."/>
            <person name="Cannon C."/>
            <person name="Castanera R."/>
            <person name="Culley D."/>
            <person name="Daum C."/>
            <person name="Ezra D."/>
            <person name="Gonzalez J."/>
            <person name="Henrissat B."/>
            <person name="Kuo A."/>
            <person name="Liang C."/>
            <person name="Lipzen A."/>
            <person name="Lutzoni F."/>
            <person name="Magnuson J."/>
            <person name="Mondo S."/>
            <person name="Nolan M."/>
            <person name="Ohm R."/>
            <person name="Pangilinan J."/>
            <person name="Park H.-J."/>
            <person name="Ramirez L."/>
            <person name="Alfaro M."/>
            <person name="Sun H."/>
            <person name="Tritt A."/>
            <person name="Yoshinaga Y."/>
            <person name="Zwiers L.-H."/>
            <person name="Turgeon B."/>
            <person name="Goodwin S."/>
            <person name="Spatafora J."/>
            <person name="Crous P."/>
            <person name="Grigoriev I."/>
        </authorList>
    </citation>
    <scope>NUCLEOTIDE SEQUENCE</scope>
    <source>
        <strain evidence="2">CBS 113979</strain>
    </source>
</reference>
<organism evidence="2 3">
    <name type="scientific">Aulographum hederae CBS 113979</name>
    <dbReference type="NCBI Taxonomy" id="1176131"/>
    <lineage>
        <taxon>Eukaryota</taxon>
        <taxon>Fungi</taxon>
        <taxon>Dikarya</taxon>
        <taxon>Ascomycota</taxon>
        <taxon>Pezizomycotina</taxon>
        <taxon>Dothideomycetes</taxon>
        <taxon>Pleosporomycetidae</taxon>
        <taxon>Aulographales</taxon>
        <taxon>Aulographaceae</taxon>
    </lineage>
</organism>
<accession>A0A6G1GYQ7</accession>
<evidence type="ECO:0000256" key="1">
    <source>
        <dbReference type="SAM" id="MobiDB-lite"/>
    </source>
</evidence>
<sequence length="463" mass="49649">MSIPCPFPNVEAALSPYIHPRHQTLRIRQALTEFLSSQIIAADPPVSHLEISCPPSTVEVKRFPPEASGLRKRYLEALQANATARARYDALKGDLESLRKESILAARNGKSGESAGKKEGEDDDVAEYVKLLRQRRLNAKLQVVQKSLGELVDAEANPTNVNLPEMLLERLGEAPEPPISAGGGEGDDERVEELTFRLKKEVLVAKNAMERSVSLQNDARQLLGGGEVSVEAQVHGMRAARDELISWVEGELAKISETGADTSIIESPVGSPVLAGEEEAGPVKDHTARIKTMYDAYVSARAALLADVKRASAVPNIDPSSLESLLNPRTISGAKGGSQGQSTKADASFQVADLIPHLPTLLTFTSSSNTLLHQSKYLRAALAAAEDDTTKTVQRLAGESYLVAPGASSMAAWADAARESRAETGKAVGEMCESGEESIRGAKGGVNRTNEERRREGGFRGDL</sequence>
<feature type="region of interest" description="Disordered" evidence="1">
    <location>
        <begin position="431"/>
        <end position="463"/>
    </location>
</feature>
<dbReference type="Proteomes" id="UP000800041">
    <property type="component" value="Unassembled WGS sequence"/>
</dbReference>
<dbReference type="EMBL" id="ML977158">
    <property type="protein sequence ID" value="KAF1986091.1"/>
    <property type="molecule type" value="Genomic_DNA"/>
</dbReference>
<proteinExistence type="predicted"/>
<dbReference type="AlphaFoldDB" id="A0A6G1GYQ7"/>
<feature type="compositionally biased region" description="Basic and acidic residues" evidence="1">
    <location>
        <begin position="449"/>
        <end position="463"/>
    </location>
</feature>